<evidence type="ECO:0000256" key="10">
    <source>
        <dbReference type="ARBA" id="ARBA00023136"/>
    </source>
</evidence>
<keyword evidence="7 13" id="KW-0862">Zinc</keyword>
<accession>Q967X5</accession>
<evidence type="ECO:0000256" key="8">
    <source>
        <dbReference type="ARBA" id="ARBA00022989"/>
    </source>
</evidence>
<dbReference type="Pfam" id="PF16491">
    <property type="entry name" value="Peptidase_M48_N"/>
    <property type="match status" value="1"/>
</dbReference>
<feature type="transmembrane region" description="Helical" evidence="14">
    <location>
        <begin position="176"/>
        <end position="203"/>
    </location>
</feature>
<comment type="cofactor">
    <cofactor evidence="13 14">
        <name>Zn(2+)</name>
        <dbReference type="ChEBI" id="CHEBI:29105"/>
    </cofactor>
    <text evidence="13 14">Binds 1 zinc ion per subunit.</text>
</comment>
<dbReference type="CDD" id="cd07343">
    <property type="entry name" value="M48A_Zmpste24p_like"/>
    <property type="match status" value="1"/>
</dbReference>
<feature type="transmembrane region" description="Helical" evidence="14">
    <location>
        <begin position="67"/>
        <end position="88"/>
    </location>
</feature>
<proteinExistence type="evidence at transcript level"/>
<feature type="domain" description="Peptidase M48" evidence="15">
    <location>
        <begin position="209"/>
        <end position="410"/>
    </location>
</feature>
<dbReference type="AlphaFoldDB" id="Q967X5"/>
<gene>
    <name evidence="17" type="primary">afc1</name>
</gene>
<evidence type="ECO:0000259" key="15">
    <source>
        <dbReference type="Pfam" id="PF01435"/>
    </source>
</evidence>
<sequence length="419" mass="48447">MLILGFVTFSYLLETYLDIRQHNNYKVKVLPEKIKKYNIITQEEFAKSQAYGLDKSNFGFFHDFFDFVQNILVLVCGVLPYLWGVSAVPLRKFGYEDSEVLHSCVFVVLLILLSSIISMPFELYSTFVIEERHGFNKQTLGLYFKDKVKSFLLFIVIGLPILSAVLLLIKMGGPHFWFYLWLFLIAVTLIMVTIYPTLIAPIFNKFEPLPEGDLRDKIYALSKRVDFPTLRSSTHVDGSKRSGHSNAYNHMDFFKNKRIVLYDTLINQVDTPGIVAVLAHELGHFKMSHTYKNLVLTQLYMLVFLFLFSQSLFNVDLYRSFGFSTEPALIGLTLFSYIYGPVDHVFSFLMHMLSRHFEYQADEYAVKLGYDLTEPLAKLSTSNKSSVLIDPLYSAYHHTHPTLLERIDNIAVLKKKYQN</sequence>
<evidence type="ECO:0000256" key="4">
    <source>
        <dbReference type="ARBA" id="ARBA00022723"/>
    </source>
</evidence>
<dbReference type="GO" id="GO:0005789">
    <property type="term" value="C:endoplasmic reticulum membrane"/>
    <property type="evidence" value="ECO:0007669"/>
    <property type="project" value="UniProtKB-SubCell"/>
</dbReference>
<dbReference type="GO" id="GO:0004222">
    <property type="term" value="F:metalloendopeptidase activity"/>
    <property type="evidence" value="ECO:0007669"/>
    <property type="project" value="UniProtKB-UniRule"/>
</dbReference>
<keyword evidence="10 14" id="KW-0472">Membrane</keyword>
<evidence type="ECO:0000256" key="5">
    <source>
        <dbReference type="ARBA" id="ARBA00022801"/>
    </source>
</evidence>
<evidence type="ECO:0000256" key="12">
    <source>
        <dbReference type="PIRSR" id="PIRSR627057-1"/>
    </source>
</evidence>
<comment type="function">
    <text evidence="14">Proteolytically removes the C-terminal three residues of farnesylated proteins.</text>
</comment>
<evidence type="ECO:0000256" key="1">
    <source>
        <dbReference type="ARBA" id="ARBA00004477"/>
    </source>
</evidence>
<dbReference type="Pfam" id="PF01435">
    <property type="entry name" value="Peptidase_M48"/>
    <property type="match status" value="1"/>
</dbReference>
<evidence type="ECO:0000256" key="6">
    <source>
        <dbReference type="ARBA" id="ARBA00022824"/>
    </source>
</evidence>
<keyword evidence="4 13" id="KW-0479">Metal-binding</keyword>
<dbReference type="InterPro" id="IPR001915">
    <property type="entry name" value="Peptidase_M48"/>
</dbReference>
<evidence type="ECO:0000256" key="2">
    <source>
        <dbReference type="ARBA" id="ARBA00022670"/>
    </source>
</evidence>
<dbReference type="FunFam" id="3.30.2010.10:FF:000002">
    <property type="entry name" value="CAAX prenyl protease"/>
    <property type="match status" value="1"/>
</dbReference>
<dbReference type="Gene3D" id="3.30.2010.10">
    <property type="entry name" value="Metalloproteases ('zincins'), catalytic domain"/>
    <property type="match status" value="1"/>
</dbReference>
<keyword evidence="6 14" id="KW-0256">Endoplasmic reticulum</keyword>
<feature type="transmembrane region" description="Helical" evidence="14">
    <location>
        <begin position="100"/>
        <end position="121"/>
    </location>
</feature>
<dbReference type="GO" id="GO:0071586">
    <property type="term" value="P:CAAX-box protein processing"/>
    <property type="evidence" value="ECO:0007669"/>
    <property type="project" value="UniProtKB-UniRule"/>
</dbReference>
<name>Q967X5_PHYPO</name>
<evidence type="ECO:0000256" key="3">
    <source>
        <dbReference type="ARBA" id="ARBA00022692"/>
    </source>
</evidence>
<comment type="subcellular location">
    <subcellularLocation>
        <location evidence="1 14">Endoplasmic reticulum membrane</location>
        <topology evidence="1 14">Multi-pass membrane protein</topology>
    </subcellularLocation>
</comment>
<keyword evidence="5 14" id="KW-0378">Hydrolase</keyword>
<dbReference type="InterPro" id="IPR032456">
    <property type="entry name" value="Peptidase_M48_N"/>
</dbReference>
<feature type="transmembrane region" description="Helical" evidence="14">
    <location>
        <begin position="291"/>
        <end position="308"/>
    </location>
</feature>
<feature type="active site" description="Proton donor" evidence="12">
    <location>
        <position position="362"/>
    </location>
</feature>
<comment type="catalytic activity">
    <reaction evidence="11 14">
        <text>Hydrolyzes the peptide bond -P2-(S-farnesyl or geranylgeranyl)C-P1'-P2'-P3'-COOH where P1' and P2' are amino acids with aliphatic side chains and P3' is any C-terminal residue.</text>
        <dbReference type="EC" id="3.4.24.84"/>
    </reaction>
</comment>
<dbReference type="InterPro" id="IPR027057">
    <property type="entry name" value="CAXX_Prtase_1"/>
</dbReference>
<keyword evidence="3 14" id="KW-0812">Transmembrane</keyword>
<feature type="transmembrane region" description="Helical" evidence="14">
    <location>
        <begin position="328"/>
        <end position="349"/>
    </location>
</feature>
<keyword evidence="2 14" id="KW-0645">Protease</keyword>
<feature type="binding site" evidence="13">
    <location>
        <position position="358"/>
    </location>
    <ligand>
        <name>Zn(2+)</name>
        <dbReference type="ChEBI" id="CHEBI:29105"/>
        <note>catalytic</note>
    </ligand>
</feature>
<organism evidence="17">
    <name type="scientific">Physarum polycephalum</name>
    <name type="common">Many-headed slime mold</name>
    <name type="synonym">Badhamia polycephala</name>
    <dbReference type="NCBI Taxonomy" id="5791"/>
    <lineage>
        <taxon>Eukaryota</taxon>
        <taxon>Amoebozoa</taxon>
        <taxon>Evosea</taxon>
        <taxon>Eumycetozoa</taxon>
        <taxon>Myxogastria</taxon>
        <taxon>Myxogastromycetidae</taxon>
        <taxon>Physariida</taxon>
        <taxon>Physaraceae</taxon>
        <taxon>Physarum</taxon>
    </lineage>
</organism>
<dbReference type="EMBL" id="AF358443">
    <property type="protein sequence ID" value="AAK48913.1"/>
    <property type="molecule type" value="mRNA"/>
</dbReference>
<keyword evidence="9 14" id="KW-0482">Metalloprotease</keyword>
<evidence type="ECO:0000256" key="9">
    <source>
        <dbReference type="ARBA" id="ARBA00023049"/>
    </source>
</evidence>
<evidence type="ECO:0000256" key="11">
    <source>
        <dbReference type="ARBA" id="ARBA00044456"/>
    </source>
</evidence>
<feature type="transmembrane region" description="Helical" evidence="14">
    <location>
        <begin position="151"/>
        <end position="169"/>
    </location>
</feature>
<dbReference type="MEROPS" id="M48.A08"/>
<comment type="similarity">
    <text evidence="14">Belongs to the peptidase M48A family.</text>
</comment>
<keyword evidence="8 14" id="KW-1133">Transmembrane helix</keyword>
<feature type="binding site" evidence="13">
    <location>
        <position position="284"/>
    </location>
    <ligand>
        <name>Zn(2+)</name>
        <dbReference type="ChEBI" id="CHEBI:29105"/>
        <note>catalytic</note>
    </ligand>
</feature>
<dbReference type="EC" id="3.4.24.84" evidence="14"/>
<evidence type="ECO:0000256" key="13">
    <source>
        <dbReference type="PIRSR" id="PIRSR627057-2"/>
    </source>
</evidence>
<protein>
    <recommendedName>
        <fullName evidence="14">CAAX prenyl protease</fullName>
        <ecNumber evidence="14">3.4.24.84</ecNumber>
    </recommendedName>
</protein>
<evidence type="ECO:0000256" key="7">
    <source>
        <dbReference type="ARBA" id="ARBA00022833"/>
    </source>
</evidence>
<evidence type="ECO:0000313" key="17">
    <source>
        <dbReference type="EMBL" id="AAK48913.1"/>
    </source>
</evidence>
<feature type="active site" evidence="12">
    <location>
        <position position="281"/>
    </location>
</feature>
<dbReference type="PANTHER" id="PTHR10120">
    <property type="entry name" value="CAAX PRENYL PROTEASE 1"/>
    <property type="match status" value="1"/>
</dbReference>
<feature type="binding site" evidence="13">
    <location>
        <position position="280"/>
    </location>
    <ligand>
        <name>Zn(2+)</name>
        <dbReference type="ChEBI" id="CHEBI:29105"/>
        <note>catalytic</note>
    </ligand>
</feature>
<evidence type="ECO:0000259" key="16">
    <source>
        <dbReference type="Pfam" id="PF16491"/>
    </source>
</evidence>
<reference evidence="17" key="1">
    <citation type="submission" date="2001-03" db="EMBL/GenBank/DDBJ databases">
        <authorList>
            <person name="Nishii W."/>
            <person name="Oki Y."/>
            <person name="Takahashi K."/>
        </authorList>
    </citation>
    <scope>NUCLEOTIDE SEQUENCE</scope>
    <source>
        <strain evidence="17">Ng-1</strain>
    </source>
</reference>
<evidence type="ECO:0000256" key="14">
    <source>
        <dbReference type="RuleBase" id="RU366005"/>
    </source>
</evidence>
<dbReference type="GO" id="GO:0046872">
    <property type="term" value="F:metal ion binding"/>
    <property type="evidence" value="ECO:0007669"/>
    <property type="project" value="UniProtKB-UniRule"/>
</dbReference>
<feature type="domain" description="CAAX prenyl protease 1 N-terminal" evidence="16">
    <location>
        <begin position="21"/>
        <end position="205"/>
    </location>
</feature>